<evidence type="ECO:0000256" key="2">
    <source>
        <dbReference type="ARBA" id="ARBA00022692"/>
    </source>
</evidence>
<dbReference type="AlphaFoldDB" id="A0A2N1PML0"/>
<feature type="domain" description="Cation/H+ exchanger transmembrane" evidence="6">
    <location>
        <begin position="21"/>
        <end position="381"/>
    </location>
</feature>
<dbReference type="Pfam" id="PF00999">
    <property type="entry name" value="Na_H_Exchanger"/>
    <property type="match status" value="1"/>
</dbReference>
<dbReference type="EMBL" id="PGXC01000015">
    <property type="protein sequence ID" value="PKK89569.1"/>
    <property type="molecule type" value="Genomic_DNA"/>
</dbReference>
<feature type="transmembrane region" description="Helical" evidence="5">
    <location>
        <begin position="223"/>
        <end position="241"/>
    </location>
</feature>
<dbReference type="Proteomes" id="UP000233256">
    <property type="component" value="Unassembled WGS sequence"/>
</dbReference>
<accession>A0A2N1PML0</accession>
<feature type="transmembrane region" description="Helical" evidence="5">
    <location>
        <begin position="294"/>
        <end position="312"/>
    </location>
</feature>
<feature type="transmembrane region" description="Helical" evidence="5">
    <location>
        <begin position="61"/>
        <end position="79"/>
    </location>
</feature>
<dbReference type="PANTHER" id="PTHR43021:SF2">
    <property type="entry name" value="CATION_H+ EXCHANGER DOMAIN-CONTAINING PROTEIN"/>
    <property type="match status" value="1"/>
</dbReference>
<dbReference type="GO" id="GO:0015297">
    <property type="term" value="F:antiporter activity"/>
    <property type="evidence" value="ECO:0007669"/>
    <property type="project" value="InterPro"/>
</dbReference>
<evidence type="ECO:0000256" key="5">
    <source>
        <dbReference type="SAM" id="Phobius"/>
    </source>
</evidence>
<evidence type="ECO:0000313" key="7">
    <source>
        <dbReference type="EMBL" id="PKK89569.1"/>
    </source>
</evidence>
<feature type="transmembrane region" description="Helical" evidence="5">
    <location>
        <begin position="161"/>
        <end position="184"/>
    </location>
</feature>
<dbReference type="GO" id="GO:1902600">
    <property type="term" value="P:proton transmembrane transport"/>
    <property type="evidence" value="ECO:0007669"/>
    <property type="project" value="InterPro"/>
</dbReference>
<evidence type="ECO:0000256" key="3">
    <source>
        <dbReference type="ARBA" id="ARBA00022989"/>
    </source>
</evidence>
<feature type="transmembrane region" description="Helical" evidence="5">
    <location>
        <begin position="333"/>
        <end position="351"/>
    </location>
</feature>
<comment type="caution">
    <text evidence="7">The sequence shown here is derived from an EMBL/GenBank/DDBJ whole genome shotgun (WGS) entry which is preliminary data.</text>
</comment>
<evidence type="ECO:0000259" key="6">
    <source>
        <dbReference type="Pfam" id="PF00999"/>
    </source>
</evidence>
<feature type="transmembrane region" description="Helical" evidence="5">
    <location>
        <begin position="6"/>
        <end position="22"/>
    </location>
</feature>
<dbReference type="InterPro" id="IPR006153">
    <property type="entry name" value="Cation/H_exchanger_TM"/>
</dbReference>
<feature type="transmembrane region" description="Helical" evidence="5">
    <location>
        <begin position="271"/>
        <end position="288"/>
    </location>
</feature>
<keyword evidence="2 5" id="KW-0812">Transmembrane</keyword>
<evidence type="ECO:0000256" key="4">
    <source>
        <dbReference type="ARBA" id="ARBA00023136"/>
    </source>
</evidence>
<keyword evidence="3 5" id="KW-1133">Transmembrane helix</keyword>
<name>A0A2N1PML0_9BACT</name>
<feature type="transmembrane region" description="Helical" evidence="5">
    <location>
        <begin position="34"/>
        <end position="55"/>
    </location>
</feature>
<keyword evidence="4 5" id="KW-0472">Membrane</keyword>
<dbReference type="Gene3D" id="1.20.1530.20">
    <property type="match status" value="1"/>
</dbReference>
<evidence type="ECO:0000256" key="1">
    <source>
        <dbReference type="ARBA" id="ARBA00004141"/>
    </source>
</evidence>
<feature type="transmembrane region" description="Helical" evidence="5">
    <location>
        <begin position="371"/>
        <end position="393"/>
    </location>
</feature>
<feature type="transmembrane region" description="Helical" evidence="5">
    <location>
        <begin position="196"/>
        <end position="214"/>
    </location>
</feature>
<dbReference type="PANTHER" id="PTHR43021">
    <property type="entry name" value="NA(+)/H(+) ANTIPORTER-RELATED"/>
    <property type="match status" value="1"/>
</dbReference>
<dbReference type="GO" id="GO:0016020">
    <property type="term" value="C:membrane"/>
    <property type="evidence" value="ECO:0007669"/>
    <property type="project" value="UniProtKB-SubCell"/>
</dbReference>
<sequence>MEYLDLNVLLLLGIVIMIAWGSGKILSNFKLPAVIGYIAAGIVTGTSCFKLFGPITLGKTALLNDIALGIIAFMIGGEMNFAKMRHLGKSIITIAVFEAAGAFLLVFGASWFMIGKMHYALILGAIASATAPAATVSVISQYRAKGPLTTTILGVVGMDDAVALIIYAFASAMAMTFISASSVALGPVVLKAAGEVLLSLLSGISLGFVTGFGLRKLKSVDETFAVIMGVILIGEGIACQFHLSELLVVMAMAVVAANVAPARVSSIMKGMGMLGFPLVGAFFCLAATRLDFALLPKIGGLGMVYVICRMAGKYFGARAGAALSKSPDVIRRYIGLALWPQIGVAVALAIMVERDFGSLGPAGADLSQTAINVLLFTTILTEIVGPLATRYALHRAGEIKL</sequence>
<feature type="transmembrane region" description="Helical" evidence="5">
    <location>
        <begin position="119"/>
        <end position="140"/>
    </location>
</feature>
<organism evidence="7 8">
    <name type="scientific">Candidatus Wallbacteria bacterium HGW-Wallbacteria-1</name>
    <dbReference type="NCBI Taxonomy" id="2013854"/>
    <lineage>
        <taxon>Bacteria</taxon>
        <taxon>Candidatus Walliibacteriota</taxon>
    </lineage>
</organism>
<gene>
    <name evidence="7" type="ORF">CVV64_13450</name>
</gene>
<feature type="transmembrane region" description="Helical" evidence="5">
    <location>
        <begin position="91"/>
        <end position="113"/>
    </location>
</feature>
<proteinExistence type="predicted"/>
<protein>
    <submittedName>
        <fullName evidence="7">Potassium transporter</fullName>
    </submittedName>
</protein>
<reference evidence="7 8" key="1">
    <citation type="journal article" date="2017" name="ISME J.">
        <title>Potential for microbial H2 and metal transformations associated with novel bacteria and archaea in deep terrestrial subsurface sediments.</title>
        <authorList>
            <person name="Hernsdorf A.W."/>
            <person name="Amano Y."/>
            <person name="Miyakawa K."/>
            <person name="Ise K."/>
            <person name="Suzuki Y."/>
            <person name="Anantharaman K."/>
            <person name="Probst A."/>
            <person name="Burstein D."/>
            <person name="Thomas B.C."/>
            <person name="Banfield J.F."/>
        </authorList>
    </citation>
    <scope>NUCLEOTIDE SEQUENCE [LARGE SCALE GENOMIC DNA]</scope>
    <source>
        <strain evidence="7">HGW-Wallbacteria-1</strain>
    </source>
</reference>
<dbReference type="InterPro" id="IPR038770">
    <property type="entry name" value="Na+/solute_symporter_sf"/>
</dbReference>
<comment type="subcellular location">
    <subcellularLocation>
        <location evidence="1">Membrane</location>
        <topology evidence="1">Multi-pass membrane protein</topology>
    </subcellularLocation>
</comment>
<evidence type="ECO:0000313" key="8">
    <source>
        <dbReference type="Proteomes" id="UP000233256"/>
    </source>
</evidence>